<sequence length="223" mass="25379">MFLLSIPIAAQDYSDQFNNALKEDKKVSSIIEHFEKRHSNKVFDKNSLEKVFFKIHRKVLKEYNKYAEINSTLKDGDYDCVTGTAVYAYVYQSLGLKTEIFETPSHVFLVVVSNNRKYLIESTSPLNGFLEIDNDIKLNISNSLGLLVADETDVMTNEVINKITIKELAAISLHNKAAKLYMEKDFVSAAKVINEALTIYPSARSVYLKKLISKHLHYSVSKN</sequence>
<dbReference type="Proteomes" id="UP000298616">
    <property type="component" value="Chromosome"/>
</dbReference>
<reference evidence="1 2" key="1">
    <citation type="submission" date="2018-04" db="EMBL/GenBank/DDBJ databases">
        <title>Complete genome uncultured novel isolate.</title>
        <authorList>
            <person name="Merlino G."/>
        </authorList>
    </citation>
    <scope>NUCLEOTIDE SEQUENCE [LARGE SCALE GENOMIC DNA]</scope>
    <source>
        <strain evidence="2">R1DC9</strain>
    </source>
</reference>
<proteinExistence type="predicted"/>
<evidence type="ECO:0000313" key="2">
    <source>
        <dbReference type="Proteomes" id="UP000298616"/>
    </source>
</evidence>
<organism evidence="1 2">
    <name type="scientific">Mangrovivirga cuniculi</name>
    <dbReference type="NCBI Taxonomy" id="2715131"/>
    <lineage>
        <taxon>Bacteria</taxon>
        <taxon>Pseudomonadati</taxon>
        <taxon>Bacteroidota</taxon>
        <taxon>Cytophagia</taxon>
        <taxon>Cytophagales</taxon>
        <taxon>Mangrovivirgaceae</taxon>
        <taxon>Mangrovivirga</taxon>
    </lineage>
</organism>
<dbReference type="OrthoDB" id="1418365at2"/>
<evidence type="ECO:0008006" key="3">
    <source>
        <dbReference type="Google" id="ProtNLM"/>
    </source>
</evidence>
<dbReference type="KEGG" id="fpf:DCC35_02755"/>
<gene>
    <name evidence="1" type="ORF">DCC35_02755</name>
</gene>
<name>A0A4D7JDK5_9BACT</name>
<accession>A0A4D7JDK5</accession>
<dbReference type="EMBL" id="CP028923">
    <property type="protein sequence ID" value="QCK13751.1"/>
    <property type="molecule type" value="Genomic_DNA"/>
</dbReference>
<evidence type="ECO:0000313" key="1">
    <source>
        <dbReference type="EMBL" id="QCK13751.1"/>
    </source>
</evidence>
<protein>
    <recommendedName>
        <fullName evidence="3">Transglutaminase-like domain-containing protein</fullName>
    </recommendedName>
</protein>
<keyword evidence="2" id="KW-1185">Reference proteome</keyword>
<dbReference type="AlphaFoldDB" id="A0A4D7JDK5"/>